<evidence type="ECO:0000313" key="2">
    <source>
        <dbReference type="Proteomes" id="UP000632222"/>
    </source>
</evidence>
<dbReference type="EMBL" id="BMOD01000024">
    <property type="protein sequence ID" value="GGJ52206.1"/>
    <property type="molecule type" value="Genomic_DNA"/>
</dbReference>
<dbReference type="Proteomes" id="UP000632222">
    <property type="component" value="Unassembled WGS sequence"/>
</dbReference>
<sequence length="121" mass="14159">MQHFRTPKFQYRLSDGSQNHCDIDVYLSPERHDVVVYLQETREGLTAEPHRVINQFYRQELFRHLTPASRLTFYYVNARQDCFPIDLGGLPGGYTEGQVETYRQVLPELQALPVSMVLRAQ</sequence>
<accession>A0ABQ2DB54</accession>
<evidence type="ECO:0000313" key="1">
    <source>
        <dbReference type="EMBL" id="GGJ52206.1"/>
    </source>
</evidence>
<proteinExistence type="predicted"/>
<name>A0ABQ2DB54_9DEIO</name>
<comment type="caution">
    <text evidence="1">The sequence shown here is derived from an EMBL/GenBank/DDBJ whole genome shotgun (WGS) entry which is preliminary data.</text>
</comment>
<organism evidence="1 2">
    <name type="scientific">Deinococcus roseus</name>
    <dbReference type="NCBI Taxonomy" id="392414"/>
    <lineage>
        <taxon>Bacteria</taxon>
        <taxon>Thermotogati</taxon>
        <taxon>Deinococcota</taxon>
        <taxon>Deinococci</taxon>
        <taxon>Deinococcales</taxon>
        <taxon>Deinococcaceae</taxon>
        <taxon>Deinococcus</taxon>
    </lineage>
</organism>
<gene>
    <name evidence="1" type="ORF">GCM10008938_42770</name>
</gene>
<keyword evidence="2" id="KW-1185">Reference proteome</keyword>
<protein>
    <submittedName>
        <fullName evidence="1">Uncharacterized protein</fullName>
    </submittedName>
</protein>
<dbReference type="RefSeq" id="WP_189006686.1">
    <property type="nucleotide sequence ID" value="NZ_BMOD01000024.1"/>
</dbReference>
<reference evidence="2" key="1">
    <citation type="journal article" date="2019" name="Int. J. Syst. Evol. Microbiol.">
        <title>The Global Catalogue of Microorganisms (GCM) 10K type strain sequencing project: providing services to taxonomists for standard genome sequencing and annotation.</title>
        <authorList>
            <consortium name="The Broad Institute Genomics Platform"/>
            <consortium name="The Broad Institute Genome Sequencing Center for Infectious Disease"/>
            <person name="Wu L."/>
            <person name="Ma J."/>
        </authorList>
    </citation>
    <scope>NUCLEOTIDE SEQUENCE [LARGE SCALE GENOMIC DNA]</scope>
    <source>
        <strain evidence="2">JCM 14370</strain>
    </source>
</reference>